<accession>A0AAE5TXR8</accession>
<dbReference type="Pfam" id="PF00126">
    <property type="entry name" value="HTH_1"/>
    <property type="match status" value="1"/>
</dbReference>
<proteinExistence type="inferred from homology"/>
<evidence type="ECO:0000256" key="3">
    <source>
        <dbReference type="ARBA" id="ARBA00023125"/>
    </source>
</evidence>
<evidence type="ECO:0000256" key="4">
    <source>
        <dbReference type="ARBA" id="ARBA00023163"/>
    </source>
</evidence>
<feature type="domain" description="HTH lysR-type" evidence="5">
    <location>
        <begin position="6"/>
        <end position="63"/>
    </location>
</feature>
<dbReference type="PANTHER" id="PTHR30537">
    <property type="entry name" value="HTH-TYPE TRANSCRIPTIONAL REGULATOR"/>
    <property type="match status" value="1"/>
</dbReference>
<dbReference type="SUPFAM" id="SSF46785">
    <property type="entry name" value="Winged helix' DNA-binding domain"/>
    <property type="match status" value="1"/>
</dbReference>
<keyword evidence="7" id="KW-1185">Reference proteome</keyword>
<dbReference type="AlphaFoldDB" id="A0AAE5TXR8"/>
<reference evidence="6 7" key="1">
    <citation type="submission" date="2019-01" db="EMBL/GenBank/DDBJ databases">
        <title>Genomic insights into the origins and evolution of symbiotic genes in the Phaseolus vulgaris microsymbionts.</title>
        <authorList>
            <person name="Tong W."/>
        </authorList>
    </citation>
    <scope>NUCLEOTIDE SEQUENCE [LARGE SCALE GENOMIC DNA]</scope>
    <source>
        <strain evidence="6 7">FH23</strain>
    </source>
</reference>
<dbReference type="GO" id="GO:0003700">
    <property type="term" value="F:DNA-binding transcription factor activity"/>
    <property type="evidence" value="ECO:0007669"/>
    <property type="project" value="InterPro"/>
</dbReference>
<evidence type="ECO:0000259" key="5">
    <source>
        <dbReference type="PROSITE" id="PS50931"/>
    </source>
</evidence>
<dbReference type="InterPro" id="IPR036390">
    <property type="entry name" value="WH_DNA-bd_sf"/>
</dbReference>
<keyword evidence="4" id="KW-0804">Transcription</keyword>
<dbReference type="FunFam" id="1.10.10.10:FF:000038">
    <property type="entry name" value="Glycine cleavage system transcriptional activator"/>
    <property type="match status" value="1"/>
</dbReference>
<dbReference type="InterPro" id="IPR005119">
    <property type="entry name" value="LysR_subst-bd"/>
</dbReference>
<dbReference type="Gene3D" id="1.10.10.10">
    <property type="entry name" value="Winged helix-like DNA-binding domain superfamily/Winged helix DNA-binding domain"/>
    <property type="match status" value="1"/>
</dbReference>
<sequence>MRRLLPSLSALHAFEAAARYLSFTRAAEELGITQSGISRQIKNLEEFLGLTLFHRSGPRLVLTELGAAYYRDVSLTLDKLQEVSMDAVRGRSIDTSLILGTHPTLASRWLPMMLGSFIDRHPNIPIEVQCADTNLDFETTRLDIAILRGVGSWLHARCFKLLNEELVVVASPKLIPPGTQCSPTDISDYIQLQNAGQPSLWMHWLRLSKVNYNGRLQGPRFAYFDMIINGAINGLGIALVPSFYVRQEIECGTLHMPFGAPIASGEAYFLVYPERKSHQPSIGVFRDWLLKEMRLSRHSTDNARFYCQRRPVQASE</sequence>
<protein>
    <submittedName>
        <fullName evidence="6">LysR family transcriptional regulator</fullName>
    </submittedName>
</protein>
<dbReference type="KEGG" id="rad:CO657_10755"/>
<dbReference type="SUPFAM" id="SSF53850">
    <property type="entry name" value="Periplasmic binding protein-like II"/>
    <property type="match status" value="1"/>
</dbReference>
<dbReference type="EMBL" id="CP034998">
    <property type="protein sequence ID" value="QAS78521.1"/>
    <property type="molecule type" value="Genomic_DNA"/>
</dbReference>
<dbReference type="InterPro" id="IPR058163">
    <property type="entry name" value="LysR-type_TF_proteobact-type"/>
</dbReference>
<gene>
    <name evidence="6" type="ORF">CO657_10755</name>
</gene>
<dbReference type="InterPro" id="IPR000847">
    <property type="entry name" value="LysR_HTH_N"/>
</dbReference>
<dbReference type="PRINTS" id="PR00039">
    <property type="entry name" value="HTHLYSR"/>
</dbReference>
<evidence type="ECO:0000313" key="6">
    <source>
        <dbReference type="EMBL" id="QAS78521.1"/>
    </source>
</evidence>
<dbReference type="PROSITE" id="PS50931">
    <property type="entry name" value="HTH_LYSR"/>
    <property type="match status" value="1"/>
</dbReference>
<organism evidence="6 7">
    <name type="scientific">Rhizobium acidisoli</name>
    <dbReference type="NCBI Taxonomy" id="1538158"/>
    <lineage>
        <taxon>Bacteria</taxon>
        <taxon>Pseudomonadati</taxon>
        <taxon>Pseudomonadota</taxon>
        <taxon>Alphaproteobacteria</taxon>
        <taxon>Hyphomicrobiales</taxon>
        <taxon>Rhizobiaceae</taxon>
        <taxon>Rhizobium/Agrobacterium group</taxon>
        <taxon>Rhizobium</taxon>
    </lineage>
</organism>
<dbReference type="Pfam" id="PF03466">
    <property type="entry name" value="LysR_substrate"/>
    <property type="match status" value="1"/>
</dbReference>
<keyword evidence="2" id="KW-0805">Transcription regulation</keyword>
<keyword evidence="3" id="KW-0238">DNA-binding</keyword>
<dbReference type="Gene3D" id="3.40.190.10">
    <property type="entry name" value="Periplasmic binding protein-like II"/>
    <property type="match status" value="2"/>
</dbReference>
<dbReference type="PANTHER" id="PTHR30537:SF26">
    <property type="entry name" value="GLYCINE CLEAVAGE SYSTEM TRANSCRIPTIONAL ACTIVATOR"/>
    <property type="match status" value="1"/>
</dbReference>
<dbReference type="GO" id="GO:0043565">
    <property type="term" value="F:sequence-specific DNA binding"/>
    <property type="evidence" value="ECO:0007669"/>
    <property type="project" value="TreeGrafter"/>
</dbReference>
<dbReference type="GO" id="GO:0006351">
    <property type="term" value="P:DNA-templated transcription"/>
    <property type="evidence" value="ECO:0007669"/>
    <property type="project" value="TreeGrafter"/>
</dbReference>
<dbReference type="Proteomes" id="UP000220927">
    <property type="component" value="Chromosome"/>
</dbReference>
<dbReference type="RefSeq" id="WP_054184776.1">
    <property type="nucleotide sequence ID" value="NZ_CP034998.1"/>
</dbReference>
<name>A0AAE5TXR8_9HYPH</name>
<evidence type="ECO:0000256" key="1">
    <source>
        <dbReference type="ARBA" id="ARBA00009437"/>
    </source>
</evidence>
<evidence type="ECO:0000313" key="7">
    <source>
        <dbReference type="Proteomes" id="UP000220927"/>
    </source>
</evidence>
<dbReference type="InterPro" id="IPR036388">
    <property type="entry name" value="WH-like_DNA-bd_sf"/>
</dbReference>
<comment type="similarity">
    <text evidence="1">Belongs to the LysR transcriptional regulatory family.</text>
</comment>
<evidence type="ECO:0000256" key="2">
    <source>
        <dbReference type="ARBA" id="ARBA00023015"/>
    </source>
</evidence>